<accession>A0A0N4XIC4</accession>
<dbReference type="EMBL" id="UYSL01002465">
    <property type="protein sequence ID" value="VDL65866.1"/>
    <property type="molecule type" value="Genomic_DNA"/>
</dbReference>
<dbReference type="Proteomes" id="UP000271162">
    <property type="component" value="Unassembled WGS sequence"/>
</dbReference>
<evidence type="ECO:0000256" key="1">
    <source>
        <dbReference type="SAM" id="MobiDB-lite"/>
    </source>
</evidence>
<protein>
    <submittedName>
        <fullName evidence="4">MULE domain-containing protein</fullName>
    </submittedName>
</protein>
<keyword evidence="3" id="KW-1185">Reference proteome</keyword>
<organism evidence="4">
    <name type="scientific">Nippostrongylus brasiliensis</name>
    <name type="common">Rat hookworm</name>
    <dbReference type="NCBI Taxonomy" id="27835"/>
    <lineage>
        <taxon>Eukaryota</taxon>
        <taxon>Metazoa</taxon>
        <taxon>Ecdysozoa</taxon>
        <taxon>Nematoda</taxon>
        <taxon>Chromadorea</taxon>
        <taxon>Rhabditida</taxon>
        <taxon>Rhabditina</taxon>
        <taxon>Rhabditomorpha</taxon>
        <taxon>Strongyloidea</taxon>
        <taxon>Heligmosomidae</taxon>
        <taxon>Nippostrongylus</taxon>
    </lineage>
</organism>
<feature type="region of interest" description="Disordered" evidence="1">
    <location>
        <begin position="14"/>
        <end position="77"/>
    </location>
</feature>
<evidence type="ECO:0000313" key="2">
    <source>
        <dbReference type="EMBL" id="VDL65866.1"/>
    </source>
</evidence>
<reference evidence="2 3" key="2">
    <citation type="submission" date="2018-11" db="EMBL/GenBank/DDBJ databases">
        <authorList>
            <consortium name="Pathogen Informatics"/>
        </authorList>
    </citation>
    <scope>NUCLEOTIDE SEQUENCE [LARGE SCALE GENOMIC DNA]</scope>
</reference>
<evidence type="ECO:0000313" key="3">
    <source>
        <dbReference type="Proteomes" id="UP000271162"/>
    </source>
</evidence>
<dbReference type="AlphaFoldDB" id="A0A0N4XIC4"/>
<feature type="compositionally biased region" description="Basic and acidic residues" evidence="1">
    <location>
        <begin position="34"/>
        <end position="48"/>
    </location>
</feature>
<dbReference type="WBParaSite" id="NBR_0000227601-mRNA-1">
    <property type="protein sequence ID" value="NBR_0000227601-mRNA-1"/>
    <property type="gene ID" value="NBR_0000227601"/>
</dbReference>
<dbReference type="STRING" id="27835.A0A0N4XIC4"/>
<name>A0A0N4XIC4_NIPBR</name>
<gene>
    <name evidence="2" type="ORF">NBR_LOCUS2277</name>
</gene>
<feature type="compositionally biased region" description="Basic residues" evidence="1">
    <location>
        <begin position="24"/>
        <end position="33"/>
    </location>
</feature>
<evidence type="ECO:0000313" key="4">
    <source>
        <dbReference type="WBParaSite" id="NBR_0000227601-mRNA-1"/>
    </source>
</evidence>
<proteinExistence type="predicted"/>
<reference evidence="4" key="1">
    <citation type="submission" date="2017-02" db="UniProtKB">
        <authorList>
            <consortium name="WormBaseParasite"/>
        </authorList>
    </citation>
    <scope>IDENTIFICATION</scope>
</reference>
<sequence>MVKLECSVLKDTSTVDNAAENGSRKRGRPRKRKLNEELIIKKELDDSHNSSTSSIPRKRGRPRKYPPPAAETPSTILNGTCTPDLSCSIEPSECSPSIGASANVSVCNYDIKPIITRSRAPPTPEFVDVHELWDHYVSRAEYHPILSSSEVQCSKARSRLQDRKVLVEKISQLKRIEQCIAQGIRQVTTFEFFNYVNPLCPGLNDVATDVFMISCNGDRVIQKDFLSQIIVPCRSTHHHDPPVLYYAVPPSVEKNARNSDTDHVDGISFKFSDEKWMANYAQLEQFAKIGNKLCASGPIGLINFGVSDEHVDYDWSLVEKIMDSRAKRKCEQWGSANMVVW</sequence>